<dbReference type="AlphaFoldDB" id="A0A1Y2CF19"/>
<feature type="region of interest" description="Disordered" evidence="7">
    <location>
        <begin position="29"/>
        <end position="79"/>
    </location>
</feature>
<dbReference type="CDD" id="cd04077">
    <property type="entry name" value="Peptidases_S8_PCSK9_ProteinaseK_like"/>
    <property type="match status" value="1"/>
</dbReference>
<dbReference type="OrthoDB" id="206201at2759"/>
<dbReference type="InterPro" id="IPR022398">
    <property type="entry name" value="Peptidase_S8_His-AS"/>
</dbReference>
<evidence type="ECO:0000313" key="9">
    <source>
        <dbReference type="EMBL" id="ORY45622.1"/>
    </source>
</evidence>
<evidence type="ECO:0000313" key="10">
    <source>
        <dbReference type="Proteomes" id="UP000193642"/>
    </source>
</evidence>
<evidence type="ECO:0000256" key="4">
    <source>
        <dbReference type="ARBA" id="ARBA00022825"/>
    </source>
</evidence>
<dbReference type="InterPro" id="IPR015500">
    <property type="entry name" value="Peptidase_S8_subtilisin-rel"/>
</dbReference>
<keyword evidence="10" id="KW-1185">Reference proteome</keyword>
<keyword evidence="3 5" id="KW-0378">Hydrolase</keyword>
<evidence type="ECO:0000256" key="5">
    <source>
        <dbReference type="PROSITE-ProRule" id="PRU01240"/>
    </source>
</evidence>
<dbReference type="PROSITE" id="PS00138">
    <property type="entry name" value="SUBTILASE_SER"/>
    <property type="match status" value="1"/>
</dbReference>
<dbReference type="SUPFAM" id="SSF52743">
    <property type="entry name" value="Subtilisin-like"/>
    <property type="match status" value="1"/>
</dbReference>
<evidence type="ECO:0000256" key="1">
    <source>
        <dbReference type="ARBA" id="ARBA00011073"/>
    </source>
</evidence>
<feature type="domain" description="Peptidase S8/S53" evidence="8">
    <location>
        <begin position="111"/>
        <end position="354"/>
    </location>
</feature>
<proteinExistence type="inferred from homology"/>
<feature type="active site" description="Charge relay system" evidence="5">
    <location>
        <position position="118"/>
    </location>
</feature>
<dbReference type="FunFam" id="3.40.50.200:FF:000007">
    <property type="entry name" value="Subtilisin-like serine protease"/>
    <property type="match status" value="1"/>
</dbReference>
<dbReference type="PANTHER" id="PTHR43806:SF11">
    <property type="entry name" value="CEREVISIN-RELATED"/>
    <property type="match status" value="1"/>
</dbReference>
<dbReference type="InterPro" id="IPR000209">
    <property type="entry name" value="Peptidase_S8/S53_dom"/>
</dbReference>
<dbReference type="GO" id="GO:0004252">
    <property type="term" value="F:serine-type endopeptidase activity"/>
    <property type="evidence" value="ECO:0007669"/>
    <property type="project" value="UniProtKB-UniRule"/>
</dbReference>
<feature type="active site" description="Charge relay system" evidence="5">
    <location>
        <position position="313"/>
    </location>
</feature>
<dbReference type="PROSITE" id="PS00136">
    <property type="entry name" value="SUBTILASE_ASP"/>
    <property type="match status" value="1"/>
</dbReference>
<feature type="active site" description="Charge relay system" evidence="5">
    <location>
        <position position="150"/>
    </location>
</feature>
<accession>A0A1Y2CF19</accession>
<dbReference type="InterPro" id="IPR023827">
    <property type="entry name" value="Peptidase_S8_Asp-AS"/>
</dbReference>
<dbReference type="GO" id="GO:0006508">
    <property type="term" value="P:proteolysis"/>
    <property type="evidence" value="ECO:0007669"/>
    <property type="project" value="UniProtKB-KW"/>
</dbReference>
<reference evidence="9 10" key="1">
    <citation type="submission" date="2016-07" db="EMBL/GenBank/DDBJ databases">
        <title>Pervasive Adenine N6-methylation of Active Genes in Fungi.</title>
        <authorList>
            <consortium name="DOE Joint Genome Institute"/>
            <person name="Mondo S.J."/>
            <person name="Dannebaum R.O."/>
            <person name="Kuo R.C."/>
            <person name="Labutti K."/>
            <person name="Haridas S."/>
            <person name="Kuo A."/>
            <person name="Salamov A."/>
            <person name="Ahrendt S.R."/>
            <person name="Lipzen A."/>
            <person name="Sullivan W."/>
            <person name="Andreopoulos W.B."/>
            <person name="Clum A."/>
            <person name="Lindquist E."/>
            <person name="Daum C."/>
            <person name="Ramamoorthy G.K."/>
            <person name="Gryganskyi A."/>
            <person name="Culley D."/>
            <person name="Magnuson J.K."/>
            <person name="James T.Y."/>
            <person name="O'Malley M.A."/>
            <person name="Stajich J.E."/>
            <person name="Spatafora J.W."/>
            <person name="Visel A."/>
            <person name="Grigoriev I.V."/>
        </authorList>
    </citation>
    <scope>NUCLEOTIDE SEQUENCE [LARGE SCALE GENOMIC DNA]</scope>
    <source>
        <strain evidence="9 10">JEL800</strain>
    </source>
</reference>
<keyword evidence="4 5" id="KW-0720">Serine protease</keyword>
<dbReference type="Pfam" id="PF00082">
    <property type="entry name" value="Peptidase_S8"/>
    <property type="match status" value="1"/>
</dbReference>
<dbReference type="GO" id="GO:0005615">
    <property type="term" value="C:extracellular space"/>
    <property type="evidence" value="ECO:0007669"/>
    <property type="project" value="TreeGrafter"/>
</dbReference>
<protein>
    <submittedName>
        <fullName evidence="9">Subtilisin-like protein</fullName>
    </submittedName>
</protein>
<evidence type="ECO:0000256" key="2">
    <source>
        <dbReference type="ARBA" id="ARBA00022670"/>
    </source>
</evidence>
<dbReference type="EMBL" id="MCGO01000019">
    <property type="protein sequence ID" value="ORY45622.1"/>
    <property type="molecule type" value="Genomic_DNA"/>
</dbReference>
<dbReference type="STRING" id="329046.A0A1Y2CF19"/>
<evidence type="ECO:0000256" key="7">
    <source>
        <dbReference type="SAM" id="MobiDB-lite"/>
    </source>
</evidence>
<evidence type="ECO:0000259" key="8">
    <source>
        <dbReference type="Pfam" id="PF00082"/>
    </source>
</evidence>
<dbReference type="PANTHER" id="PTHR43806">
    <property type="entry name" value="PEPTIDASE S8"/>
    <property type="match status" value="1"/>
</dbReference>
<dbReference type="PROSITE" id="PS00137">
    <property type="entry name" value="SUBTILASE_HIS"/>
    <property type="match status" value="1"/>
</dbReference>
<dbReference type="InterPro" id="IPR050131">
    <property type="entry name" value="Peptidase_S8_subtilisin-like"/>
</dbReference>
<dbReference type="InterPro" id="IPR036852">
    <property type="entry name" value="Peptidase_S8/S53_dom_sf"/>
</dbReference>
<dbReference type="PRINTS" id="PR00723">
    <property type="entry name" value="SUBTILISIN"/>
</dbReference>
<gene>
    <name evidence="9" type="ORF">BCR33DRAFT_765430</name>
</gene>
<comment type="similarity">
    <text evidence="1 5 6">Belongs to the peptidase S8 family.</text>
</comment>
<comment type="caution">
    <text evidence="9">The sequence shown here is derived from an EMBL/GenBank/DDBJ whole genome shotgun (WGS) entry which is preliminary data.</text>
</comment>
<dbReference type="InterPro" id="IPR034193">
    <property type="entry name" value="PCSK9_ProteinaseK-like"/>
</dbReference>
<keyword evidence="2 5" id="KW-0645">Protease</keyword>
<name>A0A1Y2CF19_9FUNG</name>
<organism evidence="9 10">
    <name type="scientific">Rhizoclosmatium globosum</name>
    <dbReference type="NCBI Taxonomy" id="329046"/>
    <lineage>
        <taxon>Eukaryota</taxon>
        <taxon>Fungi</taxon>
        <taxon>Fungi incertae sedis</taxon>
        <taxon>Chytridiomycota</taxon>
        <taxon>Chytridiomycota incertae sedis</taxon>
        <taxon>Chytridiomycetes</taxon>
        <taxon>Chytridiales</taxon>
        <taxon>Chytriomycetaceae</taxon>
        <taxon>Rhizoclosmatium</taxon>
    </lineage>
</organism>
<evidence type="ECO:0000256" key="6">
    <source>
        <dbReference type="RuleBase" id="RU003355"/>
    </source>
</evidence>
<dbReference type="Proteomes" id="UP000193642">
    <property type="component" value="Unassembled WGS sequence"/>
</dbReference>
<dbReference type="InterPro" id="IPR023828">
    <property type="entry name" value="Peptidase_S8_Ser-AS"/>
</dbReference>
<dbReference type="Gene3D" id="3.40.50.200">
    <property type="entry name" value="Peptidase S8/S53 domain"/>
    <property type="match status" value="1"/>
</dbReference>
<evidence type="ECO:0000256" key="3">
    <source>
        <dbReference type="ARBA" id="ARBA00022801"/>
    </source>
</evidence>
<dbReference type="PROSITE" id="PS51892">
    <property type="entry name" value="SUBTILASE"/>
    <property type="match status" value="1"/>
</dbReference>
<feature type="compositionally biased region" description="Basic and acidic residues" evidence="7">
    <location>
        <begin position="31"/>
        <end position="58"/>
    </location>
</feature>
<sequence length="390" mass="41651">MNHVDLKKVRELKAIKYIEPDQVVHATLPRKKSENDVGRVRIPEDGHETTDGRVHIPEEGNENQGEHMTVPEDGSEVQASPPWGLARVSHELKPDFTRVNDYWYNQNDGLGVDVYVVDTGINIKHVEFQGRAVWGATIPDGDKDEDGNGHGTHVAGTISAKTFGVAKKANTVAVKVLRSNGSGSMSDVLKGIEWVAKDHVQKNQGEDSIQAPAPYKRTGNKKSVANMSLGGGKSDALDRAVDGAVSVGVHFAVAAGNDNADACNISSCLQKVCTVLATTINDDRATFPTGAMFQILSTWIGSNTANNTISGTSMASPHVAGVIAAYVSRVDSGWDTLTPAQLKLKLINVAVKNVIKGMPKGSGTKNFLVYNSAPVHEHESVSKKGDGESL</sequence>